<dbReference type="PANTHER" id="PTHR11736">
    <property type="entry name" value="MELANOMA-ASSOCIATED ANTIGEN MAGE ANTIGEN"/>
    <property type="match status" value="1"/>
</dbReference>
<feature type="compositionally biased region" description="Basic and acidic residues" evidence="1">
    <location>
        <begin position="16"/>
        <end position="25"/>
    </location>
</feature>
<dbReference type="PANTHER" id="PTHR11736:SF14">
    <property type="entry name" value="NSE3 HOMOLOG, SMC5-SMC6 COMPLEX COMPONENT"/>
    <property type="match status" value="1"/>
</dbReference>
<dbReference type="EMBL" id="JAVHNQ010000016">
    <property type="protein sequence ID" value="KAK6331138.1"/>
    <property type="molecule type" value="Genomic_DNA"/>
</dbReference>
<keyword evidence="4" id="KW-1185">Reference proteome</keyword>
<evidence type="ECO:0000313" key="3">
    <source>
        <dbReference type="EMBL" id="KAK6331138.1"/>
    </source>
</evidence>
<dbReference type="InterPro" id="IPR041898">
    <property type="entry name" value="MAGE_WH1"/>
</dbReference>
<sequence length="450" mass="50453">MVRTQQTVTRKRPRRSQREPTREPTPEEEEEEGEEEEEEEEPAPARHRRSTTAPSARDKGKGRAVQRYHAADEDEQPTRRGRRSHLPPPAEDEETDLQARKRGRRRRQRNDEDEDDDEEQQEEEEEQAEDAAEGRRALDPVSKLVRLALAQEYQKKPIRRQDISEKALGTQYKGDFRQVFDEAQTALKLVFGFSMVELPATTEKVSLAQQRRQAAAEAQRGGGGGEAVKAAAKKKDATTGSKSWQLVSVLPEKFRIPALLASQLPDDQTVLGIGSAIVAIVYLSNRSIGENLLKRHLRKFGIDDRIAVEGNRETGRVENILAKLVKDGYLVKLRDEVVPGQEQTFTYVIGPRGKLEMGREGVLAYVRRVYEGADGEVEENLERKVNRAMGKEDGEEKEKQQGGEGDGGEGESRGGGRGGRGRGGARGGRRRRRYDSEEEEDDGGNDYGSE</sequence>
<dbReference type="GO" id="GO:0005634">
    <property type="term" value="C:nucleus"/>
    <property type="evidence" value="ECO:0007669"/>
    <property type="project" value="TreeGrafter"/>
</dbReference>
<name>A0AAV9TXL2_9PEZI</name>
<feature type="compositionally biased region" description="Acidic residues" evidence="1">
    <location>
        <begin position="111"/>
        <end position="131"/>
    </location>
</feature>
<dbReference type="AlphaFoldDB" id="A0AAV9TXL2"/>
<protein>
    <recommendedName>
        <fullName evidence="2">MAGE domain-containing protein</fullName>
    </recommendedName>
</protein>
<feature type="compositionally biased region" description="Acidic residues" evidence="1">
    <location>
        <begin position="436"/>
        <end position="450"/>
    </location>
</feature>
<accession>A0AAV9TXL2</accession>
<dbReference type="InterPro" id="IPR041899">
    <property type="entry name" value="MAGE_WH2"/>
</dbReference>
<dbReference type="InterPro" id="IPR037445">
    <property type="entry name" value="MAGE"/>
</dbReference>
<evidence type="ECO:0000256" key="1">
    <source>
        <dbReference type="SAM" id="MobiDB-lite"/>
    </source>
</evidence>
<dbReference type="Gene3D" id="1.10.10.1210">
    <property type="entry name" value="MAGE homology domain, winged helix WH2 motif"/>
    <property type="match status" value="1"/>
</dbReference>
<feature type="region of interest" description="Disordered" evidence="1">
    <location>
        <begin position="211"/>
        <end position="234"/>
    </location>
</feature>
<comment type="caution">
    <text evidence="3">The sequence shown here is derived from an EMBL/GenBank/DDBJ whole genome shotgun (WGS) entry which is preliminary data.</text>
</comment>
<feature type="domain" description="MAGE" evidence="2">
    <location>
        <begin position="144"/>
        <end position="362"/>
    </location>
</feature>
<feature type="compositionally biased region" description="Gly residues" evidence="1">
    <location>
        <begin position="413"/>
        <end position="426"/>
    </location>
</feature>
<reference evidence="3 4" key="1">
    <citation type="submission" date="2019-10" db="EMBL/GenBank/DDBJ databases">
        <authorList>
            <person name="Palmer J.M."/>
        </authorList>
    </citation>
    <scope>NUCLEOTIDE SEQUENCE [LARGE SCALE GENOMIC DNA]</scope>
    <source>
        <strain evidence="3 4">TWF696</strain>
    </source>
</reference>
<feature type="region of interest" description="Disordered" evidence="1">
    <location>
        <begin position="1"/>
        <end position="139"/>
    </location>
</feature>
<evidence type="ECO:0000259" key="2">
    <source>
        <dbReference type="SMART" id="SM01373"/>
    </source>
</evidence>
<gene>
    <name evidence="3" type="ORF">TWF696_003207</name>
</gene>
<dbReference type="SMART" id="SM01373">
    <property type="entry name" value="MAGE"/>
    <property type="match status" value="1"/>
</dbReference>
<proteinExistence type="predicted"/>
<feature type="compositionally biased region" description="Acidic residues" evidence="1">
    <location>
        <begin position="26"/>
        <end position="42"/>
    </location>
</feature>
<feature type="compositionally biased region" description="Basic and acidic residues" evidence="1">
    <location>
        <begin position="381"/>
        <end position="401"/>
    </location>
</feature>
<dbReference type="GO" id="GO:0006281">
    <property type="term" value="P:DNA repair"/>
    <property type="evidence" value="ECO:0007669"/>
    <property type="project" value="TreeGrafter"/>
</dbReference>
<dbReference type="Pfam" id="PF01454">
    <property type="entry name" value="MAGE"/>
    <property type="match status" value="1"/>
</dbReference>
<dbReference type="Proteomes" id="UP001375240">
    <property type="component" value="Unassembled WGS sequence"/>
</dbReference>
<dbReference type="InterPro" id="IPR002190">
    <property type="entry name" value="MHD_dom"/>
</dbReference>
<feature type="region of interest" description="Disordered" evidence="1">
    <location>
        <begin position="381"/>
        <end position="450"/>
    </location>
</feature>
<organism evidence="3 4">
    <name type="scientific">Orbilia brochopaga</name>
    <dbReference type="NCBI Taxonomy" id="3140254"/>
    <lineage>
        <taxon>Eukaryota</taxon>
        <taxon>Fungi</taxon>
        <taxon>Dikarya</taxon>
        <taxon>Ascomycota</taxon>
        <taxon>Pezizomycotina</taxon>
        <taxon>Orbiliomycetes</taxon>
        <taxon>Orbiliales</taxon>
        <taxon>Orbiliaceae</taxon>
        <taxon>Orbilia</taxon>
    </lineage>
</organism>
<dbReference type="Gene3D" id="1.10.10.1200">
    <property type="entry name" value="MAGE homology domain, winged helix WH1 motif"/>
    <property type="match status" value="1"/>
</dbReference>
<evidence type="ECO:0000313" key="4">
    <source>
        <dbReference type="Proteomes" id="UP001375240"/>
    </source>
</evidence>